<organism evidence="1 2">
    <name type="scientific">Flavobacterium shii</name>
    <dbReference type="NCBI Taxonomy" id="2987687"/>
    <lineage>
        <taxon>Bacteria</taxon>
        <taxon>Pseudomonadati</taxon>
        <taxon>Bacteroidota</taxon>
        <taxon>Flavobacteriia</taxon>
        <taxon>Flavobacteriales</taxon>
        <taxon>Flavobacteriaceae</taxon>
        <taxon>Flavobacterium</taxon>
    </lineage>
</organism>
<reference evidence="1" key="1">
    <citation type="submission" date="2022-10" db="EMBL/GenBank/DDBJ databases">
        <title>Two novel species of Flavobacterium.</title>
        <authorList>
            <person name="Liu Q."/>
            <person name="Xin Y.-H."/>
        </authorList>
    </citation>
    <scope>NUCLEOTIDE SEQUENCE</scope>
    <source>
        <strain evidence="1">LS1R49</strain>
    </source>
</reference>
<protein>
    <submittedName>
        <fullName evidence="1">Uncharacterized protein</fullName>
    </submittedName>
</protein>
<accession>A0A9X3BYU0</accession>
<keyword evidence="2" id="KW-1185">Reference proteome</keyword>
<dbReference type="Proteomes" id="UP001151079">
    <property type="component" value="Unassembled WGS sequence"/>
</dbReference>
<evidence type="ECO:0000313" key="1">
    <source>
        <dbReference type="EMBL" id="MCV9929305.1"/>
    </source>
</evidence>
<dbReference type="RefSeq" id="WP_264207397.1">
    <property type="nucleotide sequence ID" value="NZ_JAOZEW010000018.1"/>
</dbReference>
<sequence>MKKIQIILLLIVIQVCNAQEYKKINYSTVSYERNSMFSTNSIVITNINKSKLSKGFYEMIIKKNGIKFYISEKGNVDGVFKEYDSDGLLKCKTVLKEGMLEKVIYLDSVGRTTDSLKIVNKDIERYDNTLKKWTMKTSLVYSNYSFYENGTVYMESYGRNKDDIKAITYYKNGKIMTDVINFYYEKDYDSLGGLTRQVDYNWITKEIQTLYYENAKLKWKIIVFDENKIWNADGKITRNKKTNNSAHKSKSYKIETDYYPSGKILQINSKDGKLKQYTEHGVLIKEIPGGIIKMADDMQEKEVNYENAENKTYKIEEVDVKSDFPNGINAFYNFCDKNFVKPSEVELKGKIHLSFVIERWLPYKY</sequence>
<proteinExistence type="predicted"/>
<gene>
    <name evidence="1" type="ORF">OIU83_16680</name>
</gene>
<dbReference type="AlphaFoldDB" id="A0A9X3BYU0"/>
<evidence type="ECO:0000313" key="2">
    <source>
        <dbReference type="Proteomes" id="UP001151079"/>
    </source>
</evidence>
<name>A0A9X3BYU0_9FLAO</name>
<dbReference type="EMBL" id="JAOZEW010000018">
    <property type="protein sequence ID" value="MCV9929305.1"/>
    <property type="molecule type" value="Genomic_DNA"/>
</dbReference>
<comment type="caution">
    <text evidence="1">The sequence shown here is derived from an EMBL/GenBank/DDBJ whole genome shotgun (WGS) entry which is preliminary data.</text>
</comment>